<accession>A0A9P9K9D4</accession>
<dbReference type="PANTHER" id="PTHR10412:SF10">
    <property type="entry name" value="GLYCOSYL HYDROLASE FAMILY 63 C-TERMINAL DOMAIN-CONTAINING PROTEIN"/>
    <property type="match status" value="1"/>
</dbReference>
<dbReference type="InterPro" id="IPR008928">
    <property type="entry name" value="6-hairpin_glycosidase_sf"/>
</dbReference>
<keyword evidence="1" id="KW-0325">Glycoprotein</keyword>
<dbReference type="EMBL" id="JAGTJS010000011">
    <property type="protein sequence ID" value="KAH7253048.1"/>
    <property type="molecule type" value="Genomic_DNA"/>
</dbReference>
<dbReference type="PANTHER" id="PTHR10412">
    <property type="entry name" value="MANNOSYL-OLIGOSACCHARIDE GLUCOSIDASE"/>
    <property type="match status" value="1"/>
</dbReference>
<comment type="similarity">
    <text evidence="1">Belongs to the glycosyl hydrolase 63 family.</text>
</comment>
<name>A0A9P9K9D4_FUSSL</name>
<dbReference type="GO" id="GO:0009311">
    <property type="term" value="P:oligosaccharide metabolic process"/>
    <property type="evidence" value="ECO:0007669"/>
    <property type="project" value="UniProtKB-UniRule"/>
</dbReference>
<evidence type="ECO:0000313" key="4">
    <source>
        <dbReference type="EMBL" id="KAH7253048.1"/>
    </source>
</evidence>
<comment type="subcellular location">
    <subcellularLocation>
        <location evidence="1">Endoplasmic reticulum membrane</location>
        <topology evidence="1">Single-pass type II membrane protein</topology>
    </subcellularLocation>
</comment>
<dbReference type="GO" id="GO:0006487">
    <property type="term" value="P:protein N-linked glycosylation"/>
    <property type="evidence" value="ECO:0007669"/>
    <property type="project" value="UniProtKB-UniRule"/>
</dbReference>
<dbReference type="SUPFAM" id="SSF48208">
    <property type="entry name" value="Six-hairpin glycosidases"/>
    <property type="match status" value="1"/>
</dbReference>
<dbReference type="Pfam" id="PF22422">
    <property type="entry name" value="MGH1-like_GH"/>
    <property type="match status" value="1"/>
</dbReference>
<keyword evidence="1" id="KW-0378">Hydrolase</keyword>
<protein>
    <recommendedName>
        <fullName evidence="1">Mannosyl-oligosaccharide glucosidase</fullName>
        <ecNumber evidence="1">3.2.1.106</ecNumber>
    </recommendedName>
    <alternativeName>
        <fullName evidence="1">Glucosidase I</fullName>
    </alternativeName>
</protein>
<proteinExistence type="inferred from homology"/>
<sequence length="989" mass="114685">MVLIDGHEFLTVEEKRLKEDRDRTKYWKKWGPYVSERQWATAREDYSTDGKPWAYFTHEDARKRAYRWGEDGIAGVCDSHGWLNIAFSFWNGQDEILKERLFGISSEEGNHGQSIKEAHFHIDNVPTHSYMKYLYKYPQKEFPYRKILENSQRPKDQGEYSLLDTGVFENDAYWDIFVEVAKGDDDPEDLHFRVCAWNRGYERAPIHIIPQAWFRNTWAWGHEPDTPEEKPSLKLIGEDSVHVRHKSLGELFLNHAPSPGTGDSGDDVLPKILFTENETNLDAFGLGTNKTPYVKDGFHKHIVNKAADATNPSKTGTKCASWYAFDEDGGVTPGECAVVRFKLMREALIYLDEELFDDVIERRREEADEFYSRLSPLPMSDDLRNIQRQAFAGLLWSKQYYHFNWEQWAKGDPTSPPFTRKNVHNKQGKQIHWDHVLSVRDSWEYPFTNPWDSAFDCVVMAMMDPDFARYQLDLLTRENYMQPSGQIPSNDCNFDEVDPPVLAWAAFRVFKIERKMYGRQDLEFLENVFQKLLLNFTWWVNRKDTEGKNIFEGGFLGLDNIGPFDRSAPLPTGGTAVLQQADSTAWMAFYCLSMLNIALELAKYRRNYERLAAKFFEHFILISDAMGDLWNTEDGFYYDAISWGGGRTRQLRVRSLVGLIPLLATLTLEPEMTNKVPWFKKRLDWFIENRSDLAERNIASIRRRGQGNRLLLALASKDRLERILKRLLDEEEFFSDHGIRSLSRYHKDNPYCVTSNGKKFEVGYQPGQSDGNTNWRGPIWMTINFLLMESLQRFYLFYGHSLQVECPTGSGDYMHLGKVTEELQHRLQHLFARSDDGRCPINAGNDTRDFDPHWKDYRSFYEFFDGDTGQGLGANHHCGSSSLIARIIHDTGLLCRLPQTPRTASVGMELYFDEVFGKPRYRHPRSSSTRAFQGDQYFTEEREDGDEAVEVDNSKKAEADALVAKYVSEQLEKVKIGDSPLDIKDEIET</sequence>
<dbReference type="OrthoDB" id="4977001at2759"/>
<dbReference type="GO" id="GO:0005789">
    <property type="term" value="C:endoplasmic reticulum membrane"/>
    <property type="evidence" value="ECO:0007669"/>
    <property type="project" value="UniProtKB-SubCell"/>
</dbReference>
<comment type="caution">
    <text evidence="4">The sequence shown here is derived from an EMBL/GenBank/DDBJ whole genome shotgun (WGS) entry which is preliminary data.</text>
</comment>
<feature type="domain" description="Glycosyl hydrolase family 63 C-terminal" evidence="2">
    <location>
        <begin position="716"/>
        <end position="798"/>
    </location>
</feature>
<feature type="domain" description="Mannosylglycerate hydrolase MGH1-like glycoside hydrolase" evidence="3">
    <location>
        <begin position="445"/>
        <end position="669"/>
    </location>
</feature>
<comment type="pathway">
    <text evidence="1">Glycan metabolism; N-glycan degradation.</text>
</comment>
<keyword evidence="1 4" id="KW-0326">Glycosidase</keyword>
<evidence type="ECO:0000256" key="1">
    <source>
        <dbReference type="RuleBase" id="RU369107"/>
    </source>
</evidence>
<organism evidence="4 5">
    <name type="scientific">Fusarium solani</name>
    <name type="common">Filamentous fungus</name>
    <dbReference type="NCBI Taxonomy" id="169388"/>
    <lineage>
        <taxon>Eukaryota</taxon>
        <taxon>Fungi</taxon>
        <taxon>Dikarya</taxon>
        <taxon>Ascomycota</taxon>
        <taxon>Pezizomycotina</taxon>
        <taxon>Sordariomycetes</taxon>
        <taxon>Hypocreomycetidae</taxon>
        <taxon>Hypocreales</taxon>
        <taxon>Nectriaceae</taxon>
        <taxon>Fusarium</taxon>
        <taxon>Fusarium solani species complex</taxon>
    </lineage>
</organism>
<dbReference type="Gene3D" id="1.50.10.10">
    <property type="match status" value="1"/>
</dbReference>
<comment type="catalytic activity">
    <reaction evidence="1">
        <text>N(4)-(alpha-D-Glc-(1-&gt;2)-alpha-D-Glc-(1-&gt;3)-alpha-D-Glc-(1-&gt;3)-alpha-D-Man-(1-&gt;2)-alpha-D-Man-(1-&gt;2)-alpha-D-Man-(1-&gt;3)-[alpha-D-Man-(1-&gt;2)-alpha-D-Man-(1-&gt;3)-[alpha-D-Man-(1-&gt;2)-alpha-D-Man-(1-&gt;6)]-alpha-D-Man-(1-&gt;6)]-beta-D-Man-(1-&gt;4)-beta-D-GlcNAc-(1-&gt;4)-beta-D-GlcNAc)-L-asparaginyl-[protein] + H2O = N(4)-(alpha-D-Glc-(1-&gt;3)-alpha-D-Glc-(1-&gt;3)-alpha-D-Man-(1-&gt;2)-alpha-D-Man-(1-&gt;2)-alpha-D-Man-(1-&gt;3)-[alpha-D-Man-(1-&gt;2)-alpha-D-Man-(1-&gt;3)-[alpha-D-Man-(1-&gt;2)-alpha-D-Man-(1-&gt;6)]-alpha-D-Man-(1-&gt;6)]-beta-D-Man-(1-&gt;4)-beta-D-GlcNAc-(1-&gt;4)-beta-D-GlcNAc)-L-asparaginyl-[protein] + beta-D-glucose</text>
        <dbReference type="Rhea" id="RHEA:55988"/>
        <dbReference type="Rhea" id="RHEA-COMP:12806"/>
        <dbReference type="Rhea" id="RHEA-COMP:14355"/>
        <dbReference type="ChEBI" id="CHEBI:15377"/>
        <dbReference type="ChEBI" id="CHEBI:15903"/>
        <dbReference type="ChEBI" id="CHEBI:59082"/>
        <dbReference type="ChEBI" id="CHEBI:132537"/>
        <dbReference type="EC" id="3.2.1.106"/>
    </reaction>
</comment>
<dbReference type="Pfam" id="PF03200">
    <property type="entry name" value="Glyco_hydro_63"/>
    <property type="match status" value="1"/>
</dbReference>
<dbReference type="InterPro" id="IPR012341">
    <property type="entry name" value="6hp_glycosidase-like_sf"/>
</dbReference>
<reference evidence="4" key="1">
    <citation type="journal article" date="2021" name="Nat. Commun.">
        <title>Genetic determinants of endophytism in the Arabidopsis root mycobiome.</title>
        <authorList>
            <person name="Mesny F."/>
            <person name="Miyauchi S."/>
            <person name="Thiergart T."/>
            <person name="Pickel B."/>
            <person name="Atanasova L."/>
            <person name="Karlsson M."/>
            <person name="Huettel B."/>
            <person name="Barry K.W."/>
            <person name="Haridas S."/>
            <person name="Chen C."/>
            <person name="Bauer D."/>
            <person name="Andreopoulos W."/>
            <person name="Pangilinan J."/>
            <person name="LaButti K."/>
            <person name="Riley R."/>
            <person name="Lipzen A."/>
            <person name="Clum A."/>
            <person name="Drula E."/>
            <person name="Henrissat B."/>
            <person name="Kohler A."/>
            <person name="Grigoriev I.V."/>
            <person name="Martin F.M."/>
            <person name="Hacquard S."/>
        </authorList>
    </citation>
    <scope>NUCLEOTIDE SEQUENCE</scope>
    <source>
        <strain evidence="4">FSSC 5 MPI-SDFR-AT-0091</strain>
    </source>
</reference>
<comment type="function">
    <text evidence="1">Cleaves the distal alpha 1,2-linked glucose residue from the Glc(3)Man(9)GlcNAc(2) oligosaccharide precursor.</text>
</comment>
<dbReference type="EC" id="3.2.1.106" evidence="1"/>
<keyword evidence="1" id="KW-0256">Endoplasmic reticulum</keyword>
<dbReference type="GO" id="GO:0004573">
    <property type="term" value="F:Glc3Man9GlcNAc2 oligosaccharide glucosidase activity"/>
    <property type="evidence" value="ECO:0007669"/>
    <property type="project" value="UniProtKB-UniRule"/>
</dbReference>
<dbReference type="InterPro" id="IPR054491">
    <property type="entry name" value="MGH1-like_GH"/>
</dbReference>
<dbReference type="AlphaFoldDB" id="A0A9P9K9D4"/>
<evidence type="ECO:0000259" key="3">
    <source>
        <dbReference type="Pfam" id="PF22422"/>
    </source>
</evidence>
<dbReference type="InterPro" id="IPR031335">
    <property type="entry name" value="Glyco_hydro_63_C"/>
</dbReference>
<dbReference type="Proteomes" id="UP000736672">
    <property type="component" value="Unassembled WGS sequence"/>
</dbReference>
<keyword evidence="5" id="KW-1185">Reference proteome</keyword>
<gene>
    <name evidence="4" type="ORF">B0J15DRAFT_495333</name>
</gene>
<evidence type="ECO:0000259" key="2">
    <source>
        <dbReference type="Pfam" id="PF03200"/>
    </source>
</evidence>
<evidence type="ECO:0000313" key="5">
    <source>
        <dbReference type="Proteomes" id="UP000736672"/>
    </source>
</evidence>
<dbReference type="InterPro" id="IPR004888">
    <property type="entry name" value="Glycoside_hydrolase_63"/>
</dbReference>